<keyword evidence="1" id="KW-0732">Signal</keyword>
<evidence type="ECO:0000256" key="1">
    <source>
        <dbReference type="SAM" id="SignalP"/>
    </source>
</evidence>
<feature type="signal peptide" evidence="1">
    <location>
        <begin position="1"/>
        <end position="21"/>
    </location>
</feature>
<evidence type="ECO:0000313" key="2">
    <source>
        <dbReference type="EMBL" id="GBC99660.1"/>
    </source>
</evidence>
<gene>
    <name evidence="2" type="ORF">HRbin17_02189</name>
</gene>
<evidence type="ECO:0000313" key="3">
    <source>
        <dbReference type="Proteomes" id="UP000236173"/>
    </source>
</evidence>
<dbReference type="Proteomes" id="UP000236173">
    <property type="component" value="Unassembled WGS sequence"/>
</dbReference>
<name>A0A2H5XEQ5_9BACT</name>
<protein>
    <recommendedName>
        <fullName evidence="4">Alpha-L-rhamnosidase six-hairpin glycosidase domain-containing protein</fullName>
    </recommendedName>
</protein>
<accession>A0A2H5XEQ5</accession>
<organism evidence="2 3">
    <name type="scientific">Candidatus Fervidibacter japonicus</name>
    <dbReference type="NCBI Taxonomy" id="2035412"/>
    <lineage>
        <taxon>Bacteria</taxon>
        <taxon>Candidatus Fervidibacterota</taxon>
        <taxon>Candidatus Fervidibacter</taxon>
    </lineage>
</organism>
<proteinExistence type="predicted"/>
<dbReference type="EMBL" id="BEHT01000033">
    <property type="protein sequence ID" value="GBC99660.1"/>
    <property type="molecule type" value="Genomic_DNA"/>
</dbReference>
<sequence>MKQWVSFLMMVQVVVVSSLSAQVVSNGRVQVAAVSEKGRYLGFSVQPVGRSKPIAIVRFGSLDNIFASTVRTLKEKTTQVLLFSQLKADSTPDLAPSSFVEVRLFANDPYPQVRFRLQLRGFDVSEWQKACGQVPFHFFVCSLPGAEIFHQRGWMIGTPVIDRYILLDAGPTNFIQAQWAKGWSYAPPFGAYPLPIVGLWKPSERTYIAYEFLTARLTDHSERYLASAYCWDMGRGTQDKGREFFALVFPYAVNGFRELRYPQGDETIESHFRILWHTNLLSTDDPNRFVHRWLWQNFADKLPSAPVMNEFGWLPKNLRLTSFPRPGLGDLFATTGEDNPFQKPGNIAAVGVDFATPVIDYQFIARNEAALKRLREQLDKLVTFAHHFTVNGDRCVFWQKPIKGDWREHYGKGVPTLRNVQGFQVAQAFLDAIRNGWREQRYLEVVDGAANWVKHFLYTRNCYDDVPDAQFAWSAAPIAHFLFAYHYAFRSDPDPQRRRLAMQAKDLAHTVVYRYMALFPCDNDPFDEIDASFFMEPNAGFPWLGSACANEIWAYAHALLEAYVITGDPILGHYLRGMTEKWHLLMRGEWHPSIADYVNAFAEMFGLFDGVVVGRGKRSTFGGLWGGFEQLAYPVGEAKMRVVCGEGAAMAFNKVGIKYDIADYRWATKVTGQRKQVGLSFKVIAIVPEASKDEIAVMVTVPHFDLRGVTVRLRRDKQTVEISQGELVTFAERPDTLLVRGVKIGDEIVIGEVPPNTPILPCRIAKTRQLGS</sequence>
<dbReference type="AlphaFoldDB" id="A0A2H5XEQ5"/>
<evidence type="ECO:0008006" key="4">
    <source>
        <dbReference type="Google" id="ProtNLM"/>
    </source>
</evidence>
<reference evidence="3" key="1">
    <citation type="submission" date="2017-09" db="EMBL/GenBank/DDBJ databases">
        <title>Metaegenomics of thermophilic ammonia-oxidizing enrichment culture.</title>
        <authorList>
            <person name="Kato S."/>
            <person name="Suzuki K."/>
        </authorList>
    </citation>
    <scope>NUCLEOTIDE SEQUENCE [LARGE SCALE GENOMIC DNA]</scope>
</reference>
<comment type="caution">
    <text evidence="2">The sequence shown here is derived from an EMBL/GenBank/DDBJ whole genome shotgun (WGS) entry which is preliminary data.</text>
</comment>
<feature type="chain" id="PRO_5014171866" description="Alpha-L-rhamnosidase six-hairpin glycosidase domain-containing protein" evidence="1">
    <location>
        <begin position="22"/>
        <end position="772"/>
    </location>
</feature>